<evidence type="ECO:0000313" key="2">
    <source>
        <dbReference type="Proteomes" id="UP000824533"/>
    </source>
</evidence>
<dbReference type="EMBL" id="CM034403">
    <property type="protein sequence ID" value="KAJ0174556.1"/>
    <property type="molecule type" value="Genomic_DNA"/>
</dbReference>
<evidence type="ECO:0000313" key="1">
    <source>
        <dbReference type="EMBL" id="KAJ0174556.1"/>
    </source>
</evidence>
<gene>
    <name evidence="1" type="ORF">K1T71_009664</name>
</gene>
<sequence>MSVLKLSVPITDYDAAQALLELQNDSHKNQRVDESVMELRENMEDTANLFLSCFITSNVANTVNNRVINENVNTFEKIIIKSDKNSHTMNNVSKSVSKRSRIFKRRPTKIVQRLSDNPTINNCSMSPPVKTRDASTQTDNKYSLSDIEIMESTIRKLCEQVQMLESRSTELSTNKVPIGEGHALIPSRLFRHINWNSYTSATRKLLTAVFSRRILATHSLTGKPSPAFPNKPAKKKLDPALVNDIVQTVVEKCCVPENVVRTSITTKCADESKMFRTRQKNTRKRKQKTNTENVHPDTTSNSDD</sequence>
<accession>A0ACC1CSC7</accession>
<protein>
    <submittedName>
        <fullName evidence="1">Uncharacterized protein</fullName>
    </submittedName>
</protein>
<name>A0ACC1CSC7_9NEOP</name>
<keyword evidence="2" id="KW-1185">Reference proteome</keyword>
<dbReference type="Proteomes" id="UP000824533">
    <property type="component" value="Linkage Group LG17"/>
</dbReference>
<organism evidence="1 2">
    <name type="scientific">Dendrolimus kikuchii</name>
    <dbReference type="NCBI Taxonomy" id="765133"/>
    <lineage>
        <taxon>Eukaryota</taxon>
        <taxon>Metazoa</taxon>
        <taxon>Ecdysozoa</taxon>
        <taxon>Arthropoda</taxon>
        <taxon>Hexapoda</taxon>
        <taxon>Insecta</taxon>
        <taxon>Pterygota</taxon>
        <taxon>Neoptera</taxon>
        <taxon>Endopterygota</taxon>
        <taxon>Lepidoptera</taxon>
        <taxon>Glossata</taxon>
        <taxon>Ditrysia</taxon>
        <taxon>Bombycoidea</taxon>
        <taxon>Lasiocampidae</taxon>
        <taxon>Dendrolimus</taxon>
    </lineage>
</organism>
<proteinExistence type="predicted"/>
<comment type="caution">
    <text evidence="1">The sequence shown here is derived from an EMBL/GenBank/DDBJ whole genome shotgun (WGS) entry which is preliminary data.</text>
</comment>
<reference evidence="1 2" key="1">
    <citation type="journal article" date="2021" name="Front. Genet.">
        <title>Chromosome-Level Genome Assembly Reveals Significant Gene Expansion in the Toll and IMD Signaling Pathways of Dendrolimus kikuchii.</title>
        <authorList>
            <person name="Zhou J."/>
            <person name="Wu P."/>
            <person name="Xiong Z."/>
            <person name="Liu N."/>
            <person name="Zhao N."/>
            <person name="Ji M."/>
            <person name="Qiu Y."/>
            <person name="Yang B."/>
        </authorList>
    </citation>
    <scope>NUCLEOTIDE SEQUENCE [LARGE SCALE GENOMIC DNA]</scope>
    <source>
        <strain evidence="1">Ann1</strain>
    </source>
</reference>